<evidence type="ECO:0000313" key="3">
    <source>
        <dbReference type="Proteomes" id="UP000655830"/>
    </source>
</evidence>
<feature type="domain" description="Nuclease-associated modular DNA-binding 1" evidence="1">
    <location>
        <begin position="8"/>
        <end position="42"/>
    </location>
</feature>
<evidence type="ECO:0000259" key="1">
    <source>
        <dbReference type="Pfam" id="PF07453"/>
    </source>
</evidence>
<sequence length="122" mass="14251">MGKTRKLNQLDYETGKVIRTFSSLSEACDEFGISLYNIWHAIEKKNGIMPIKKLRFEYAEERVNNTKRKVKQLDYETGELIETYNNMEDAASDNFISVKALRKALSKRDGYMPVAKLRFEFI</sequence>
<protein>
    <recommendedName>
        <fullName evidence="1">Nuclease-associated modular DNA-binding 1 domain-containing protein</fullName>
    </recommendedName>
</protein>
<dbReference type="Proteomes" id="UP000655830">
    <property type="component" value="Unassembled WGS sequence"/>
</dbReference>
<organism evidence="2 3">
    <name type="scientific">Zhenhengia yiwuensis</name>
    <dbReference type="NCBI Taxonomy" id="2763666"/>
    <lineage>
        <taxon>Bacteria</taxon>
        <taxon>Bacillati</taxon>
        <taxon>Bacillota</taxon>
        <taxon>Clostridia</taxon>
        <taxon>Lachnospirales</taxon>
        <taxon>Lachnospiraceae</taxon>
        <taxon>Zhenhengia</taxon>
    </lineage>
</organism>
<proteinExistence type="predicted"/>
<feature type="domain" description="Nuclease-associated modular DNA-binding 1" evidence="1">
    <location>
        <begin position="69"/>
        <end position="91"/>
    </location>
</feature>
<keyword evidence="3" id="KW-1185">Reference proteome</keyword>
<dbReference type="AlphaFoldDB" id="A0A926EK08"/>
<dbReference type="RefSeq" id="WP_249332842.1">
    <property type="nucleotide sequence ID" value="NZ_JACRSY010000015.1"/>
</dbReference>
<gene>
    <name evidence="2" type="ORF">H8718_10450</name>
</gene>
<name>A0A926EK08_9FIRM</name>
<comment type="caution">
    <text evidence="2">The sequence shown here is derived from an EMBL/GenBank/DDBJ whole genome shotgun (WGS) entry which is preliminary data.</text>
</comment>
<evidence type="ECO:0000313" key="2">
    <source>
        <dbReference type="EMBL" id="MBC8579945.1"/>
    </source>
</evidence>
<accession>A0A926EK08</accession>
<dbReference type="InterPro" id="IPR010896">
    <property type="entry name" value="NUMOD1"/>
</dbReference>
<dbReference type="Pfam" id="PF07453">
    <property type="entry name" value="NUMOD1"/>
    <property type="match status" value="2"/>
</dbReference>
<dbReference type="EMBL" id="JACRSY010000015">
    <property type="protein sequence ID" value="MBC8579945.1"/>
    <property type="molecule type" value="Genomic_DNA"/>
</dbReference>
<reference evidence="2" key="1">
    <citation type="submission" date="2020-08" db="EMBL/GenBank/DDBJ databases">
        <title>Genome public.</title>
        <authorList>
            <person name="Liu C."/>
            <person name="Sun Q."/>
        </authorList>
    </citation>
    <scope>NUCLEOTIDE SEQUENCE</scope>
    <source>
        <strain evidence="2">NSJ-12</strain>
    </source>
</reference>